<dbReference type="GO" id="GO:0000139">
    <property type="term" value="C:Golgi membrane"/>
    <property type="evidence" value="ECO:0007669"/>
    <property type="project" value="InterPro"/>
</dbReference>
<organism evidence="8 9">
    <name type="scientific">Coccomyxa viridis</name>
    <dbReference type="NCBI Taxonomy" id="1274662"/>
    <lineage>
        <taxon>Eukaryota</taxon>
        <taxon>Viridiplantae</taxon>
        <taxon>Chlorophyta</taxon>
        <taxon>core chlorophytes</taxon>
        <taxon>Trebouxiophyceae</taxon>
        <taxon>Trebouxiophyceae incertae sedis</taxon>
        <taxon>Coccomyxaceae</taxon>
        <taxon>Coccomyxa</taxon>
    </lineage>
</organism>
<dbReference type="GO" id="GO:0015165">
    <property type="term" value="F:pyrimidine nucleotide-sugar transmembrane transporter activity"/>
    <property type="evidence" value="ECO:0007669"/>
    <property type="project" value="InterPro"/>
</dbReference>
<dbReference type="NCBIfam" id="TIGR00803">
    <property type="entry name" value="nst"/>
    <property type="match status" value="1"/>
</dbReference>
<feature type="transmembrane region" description="Helical" evidence="7">
    <location>
        <begin position="396"/>
        <end position="413"/>
    </location>
</feature>
<evidence type="ECO:0000313" key="9">
    <source>
        <dbReference type="Proteomes" id="UP001314263"/>
    </source>
</evidence>
<evidence type="ECO:0000256" key="4">
    <source>
        <dbReference type="ARBA" id="ARBA00022989"/>
    </source>
</evidence>
<feature type="transmembrane region" description="Helical" evidence="7">
    <location>
        <begin position="328"/>
        <end position="346"/>
    </location>
</feature>
<name>A0AAV1I3B0_9CHLO</name>
<feature type="region of interest" description="Disordered" evidence="6">
    <location>
        <begin position="1"/>
        <end position="79"/>
    </location>
</feature>
<dbReference type="AlphaFoldDB" id="A0AAV1I3B0"/>
<reference evidence="8 9" key="1">
    <citation type="submission" date="2023-10" db="EMBL/GenBank/DDBJ databases">
        <authorList>
            <person name="Maclean D."/>
            <person name="Macfadyen A."/>
        </authorList>
    </citation>
    <scope>NUCLEOTIDE SEQUENCE [LARGE SCALE GENOMIC DNA]</scope>
</reference>
<dbReference type="EMBL" id="CAUYUE010000005">
    <property type="protein sequence ID" value="CAK0773250.1"/>
    <property type="molecule type" value="Genomic_DNA"/>
</dbReference>
<dbReference type="Pfam" id="PF04142">
    <property type="entry name" value="Nuc_sug_transp"/>
    <property type="match status" value="1"/>
</dbReference>
<accession>A0AAV1I3B0</accession>
<evidence type="ECO:0000256" key="2">
    <source>
        <dbReference type="ARBA" id="ARBA00006447"/>
    </source>
</evidence>
<keyword evidence="4 7" id="KW-1133">Transmembrane helix</keyword>
<dbReference type="InterPro" id="IPR007271">
    <property type="entry name" value="Nuc_sug_transpt"/>
</dbReference>
<evidence type="ECO:0000256" key="5">
    <source>
        <dbReference type="ARBA" id="ARBA00023136"/>
    </source>
</evidence>
<feature type="transmembrane region" description="Helical" evidence="7">
    <location>
        <begin position="208"/>
        <end position="226"/>
    </location>
</feature>
<feature type="transmembrane region" description="Helical" evidence="7">
    <location>
        <begin position="498"/>
        <end position="516"/>
    </location>
</feature>
<evidence type="ECO:0000313" key="8">
    <source>
        <dbReference type="EMBL" id="CAK0773250.1"/>
    </source>
</evidence>
<feature type="transmembrane region" description="Helical" evidence="7">
    <location>
        <begin position="247"/>
        <end position="275"/>
    </location>
</feature>
<sequence length="617" mass="66337">MSLHERVATLRSPGHQRQGSGGERGEEAGWHAMHRAGSGVMGATDGSELHERSTRSNGTSPSPAELPLSSPHDADGLATKGEGAYKYQIDPGSPRRAPKTLEVKSGGSRAASLVGFLKSREGQLGILSMVMLIFQGTALSLTLRFSRTRAGTQYLASVAVIWTELIKLLVCVGAQAAECTRTAAQRGLGFREEAMHQAYEILGRSWPMLIPAGLFVMQQVLVIVAASHLDAVTFQICSQSFKIMPTAFFAVWLLGQYLTPLQWGSLPVLAVGVVFVTMNGSTPAGGGSMDGESDLVLGLAASALSGLSSAYAGVYFEKYVKGKLGQTLWIRNLQLSIYGVLLSLAYTYLRDGRTVAAGGLMQGFDYLAWSVVGLQVFGGLIVGMVVKYADNILKNFANALSVIFTVIGAVPLFHQYPSGWFILGVAFVILSVCMYGKSTPPGYETFESCFKSCTGRSILPYSTSDDAGTLMQWLSPLRRRGESLTKERWSMRGSATRIILIAASILALILMIAATHHPRTQEVMQRGADHLGKMINKGLDRHPLPATGLKAGLPGGSEDTDLRSSAPLMGLQGQSLDTEPSLFSSKDLAMQQAMHDDTVARQWLPHSEADNNEMNNL</sequence>
<evidence type="ECO:0000256" key="7">
    <source>
        <dbReference type="SAM" id="Phobius"/>
    </source>
</evidence>
<feature type="transmembrane region" description="Helical" evidence="7">
    <location>
        <begin position="295"/>
        <end position="316"/>
    </location>
</feature>
<keyword evidence="9" id="KW-1185">Reference proteome</keyword>
<keyword evidence="5 7" id="KW-0472">Membrane</keyword>
<feature type="transmembrane region" description="Helical" evidence="7">
    <location>
        <begin position="366"/>
        <end position="389"/>
    </location>
</feature>
<comment type="caution">
    <text evidence="8">The sequence shown here is derived from an EMBL/GenBank/DDBJ whole genome shotgun (WGS) entry which is preliminary data.</text>
</comment>
<keyword evidence="3 7" id="KW-0812">Transmembrane</keyword>
<dbReference type="SUPFAM" id="SSF103481">
    <property type="entry name" value="Multidrug resistance efflux transporter EmrE"/>
    <property type="match status" value="1"/>
</dbReference>
<protein>
    <submittedName>
        <fullName evidence="8">Uncharacterized protein</fullName>
    </submittedName>
</protein>
<dbReference type="Proteomes" id="UP001314263">
    <property type="component" value="Unassembled WGS sequence"/>
</dbReference>
<feature type="region of interest" description="Disordered" evidence="6">
    <location>
        <begin position="545"/>
        <end position="565"/>
    </location>
</feature>
<evidence type="ECO:0000256" key="3">
    <source>
        <dbReference type="ARBA" id="ARBA00022692"/>
    </source>
</evidence>
<feature type="transmembrane region" description="Helical" evidence="7">
    <location>
        <begin position="419"/>
        <end position="436"/>
    </location>
</feature>
<comment type="similarity">
    <text evidence="2">Belongs to the nucleotide-sugar transporter family. CMP-Sialate:CMP antiporter (TC 2.A.7.12) subfamily.</text>
</comment>
<gene>
    <name evidence="8" type="ORF">CVIRNUC_004045</name>
</gene>
<evidence type="ECO:0000256" key="6">
    <source>
        <dbReference type="SAM" id="MobiDB-lite"/>
    </source>
</evidence>
<dbReference type="InterPro" id="IPR037185">
    <property type="entry name" value="EmrE-like"/>
</dbReference>
<comment type="subcellular location">
    <subcellularLocation>
        <location evidence="1">Membrane</location>
        <topology evidence="1">Multi-pass membrane protein</topology>
    </subcellularLocation>
</comment>
<proteinExistence type="inferred from homology"/>
<feature type="compositionally biased region" description="Low complexity" evidence="6">
    <location>
        <begin position="60"/>
        <end position="71"/>
    </location>
</feature>
<evidence type="ECO:0000256" key="1">
    <source>
        <dbReference type="ARBA" id="ARBA00004141"/>
    </source>
</evidence>
<dbReference type="PANTHER" id="PTHR10231">
    <property type="entry name" value="NUCLEOTIDE-SUGAR TRANSMEMBRANE TRANSPORTER"/>
    <property type="match status" value="1"/>
</dbReference>
<feature type="transmembrane region" description="Helical" evidence="7">
    <location>
        <begin position="124"/>
        <end position="145"/>
    </location>
</feature>